<accession>A0A3L8NWM1</accession>
<evidence type="ECO:0000256" key="1">
    <source>
        <dbReference type="ARBA" id="ARBA00006068"/>
    </source>
</evidence>
<sequence>MVHAMLSEDDEDTRGFVRRHKALVVLLVIVLLILAVLGGGAFYLNRQIDSIPRVALKVKGERPAAPTNHSMNILLAGADNGAAGGNTIAKEVADGHWVSGSHRSDTIMVLHLTADRKHAYLISIPRDTYVTVSGYGKQKINAAFSYGGPSLYVQTIEQFSQLRMQHLAIIDWNGFRDLATALGGVQVYVPDDSYDSANDIHWHKGEQTLTGNKALLYVRQRHGLANGDFDRIARQQNFLRSALSQAADKGNLTNPIRFKNMLSAITHNLTIDSAFSNSDVRSLAWSLRHLRAKDITFVTCPMERFADEQVGSVIIPDLKQTRELFSDVATDDLDAYVTKYGVNARTLNAANNVS</sequence>
<dbReference type="Proteomes" id="UP000281708">
    <property type="component" value="Unassembled WGS sequence"/>
</dbReference>
<keyword evidence="2" id="KW-0472">Membrane</keyword>
<dbReference type="EMBL" id="RDBE01000010">
    <property type="protein sequence ID" value="RLV47646.1"/>
    <property type="molecule type" value="Genomic_DNA"/>
</dbReference>
<dbReference type="PANTHER" id="PTHR33392">
    <property type="entry name" value="POLYISOPRENYL-TEICHOIC ACID--PEPTIDOGLYCAN TEICHOIC ACID TRANSFERASE TAGU"/>
    <property type="match status" value="1"/>
</dbReference>
<dbReference type="AlphaFoldDB" id="A0A3L8NWM1"/>
<evidence type="ECO:0000259" key="3">
    <source>
        <dbReference type="Pfam" id="PF03816"/>
    </source>
</evidence>
<evidence type="ECO:0000313" key="4">
    <source>
        <dbReference type="EMBL" id="RLV47646.1"/>
    </source>
</evidence>
<name>A0A3L8NWM1_9ACTN</name>
<reference evidence="4 5" key="1">
    <citation type="submission" date="2018-10" db="EMBL/GenBank/DDBJ databases">
        <title>Marmoricola sp. 4Q3S-7 whole genome shotgun sequence.</title>
        <authorList>
            <person name="Li F."/>
        </authorList>
    </citation>
    <scope>NUCLEOTIDE SEQUENCE [LARGE SCALE GENOMIC DNA]</scope>
    <source>
        <strain evidence="4 5">4Q3S-7</strain>
    </source>
</reference>
<comment type="similarity">
    <text evidence="1">Belongs to the LytR/CpsA/Psr (LCP) family.</text>
</comment>
<dbReference type="Pfam" id="PF03816">
    <property type="entry name" value="LytR_cpsA_psr"/>
    <property type="match status" value="1"/>
</dbReference>
<feature type="transmembrane region" description="Helical" evidence="2">
    <location>
        <begin position="23"/>
        <end position="44"/>
    </location>
</feature>
<evidence type="ECO:0000313" key="5">
    <source>
        <dbReference type="Proteomes" id="UP000281708"/>
    </source>
</evidence>
<dbReference type="PANTHER" id="PTHR33392:SF6">
    <property type="entry name" value="POLYISOPRENYL-TEICHOIC ACID--PEPTIDOGLYCAN TEICHOIC ACID TRANSFERASE TAGU"/>
    <property type="match status" value="1"/>
</dbReference>
<dbReference type="InterPro" id="IPR004474">
    <property type="entry name" value="LytR_CpsA_psr"/>
</dbReference>
<dbReference type="RefSeq" id="WP_121807152.1">
    <property type="nucleotide sequence ID" value="NZ_RDBE01000010.1"/>
</dbReference>
<proteinExistence type="inferred from homology"/>
<organism evidence="4 5">
    <name type="scientific">Nocardioides mangrovicus</name>
    <dbReference type="NCBI Taxonomy" id="2478913"/>
    <lineage>
        <taxon>Bacteria</taxon>
        <taxon>Bacillati</taxon>
        <taxon>Actinomycetota</taxon>
        <taxon>Actinomycetes</taxon>
        <taxon>Propionibacteriales</taxon>
        <taxon>Nocardioidaceae</taxon>
        <taxon>Nocardioides</taxon>
    </lineage>
</organism>
<keyword evidence="5" id="KW-1185">Reference proteome</keyword>
<dbReference type="OrthoDB" id="9782542at2"/>
<keyword evidence="2" id="KW-1133">Transmembrane helix</keyword>
<comment type="caution">
    <text evidence="4">The sequence shown here is derived from an EMBL/GenBank/DDBJ whole genome shotgun (WGS) entry which is preliminary data.</text>
</comment>
<gene>
    <name evidence="4" type="ORF">D9V37_15910</name>
</gene>
<dbReference type="Gene3D" id="3.40.630.190">
    <property type="entry name" value="LCP protein"/>
    <property type="match status" value="1"/>
</dbReference>
<dbReference type="NCBIfam" id="TIGR00350">
    <property type="entry name" value="lytR_cpsA_psr"/>
    <property type="match status" value="1"/>
</dbReference>
<keyword evidence="2" id="KW-0812">Transmembrane</keyword>
<evidence type="ECO:0000256" key="2">
    <source>
        <dbReference type="SAM" id="Phobius"/>
    </source>
</evidence>
<dbReference type="InterPro" id="IPR050922">
    <property type="entry name" value="LytR/CpsA/Psr_CW_biosynth"/>
</dbReference>
<protein>
    <submittedName>
        <fullName evidence="4">LytR family transcriptional regulator</fullName>
    </submittedName>
</protein>
<feature type="domain" description="Cell envelope-related transcriptional attenuator" evidence="3">
    <location>
        <begin position="103"/>
        <end position="247"/>
    </location>
</feature>